<sequence length="164" mass="18680">MRVGNVHSRVFSADSLDRVGAVIDSLAGDDDRLWPRENWPAMRLDRPLAVGATGGHGPIRYHVSEYQPARRVRFAFRRPAGLVGYHEWEARAVPAGYELRHRLVANTVGWTRLSWPLMWRWLHDALVEDALDKAAANLGCRGPRSSWSMYVRMLRRAASLRGRP</sequence>
<protein>
    <recommendedName>
        <fullName evidence="3">Polyketide cyclase / dehydrase and lipid transport</fullName>
    </recommendedName>
</protein>
<dbReference type="EMBL" id="LZIN01000001">
    <property type="protein sequence ID" value="OBG11112.1"/>
    <property type="molecule type" value="Genomic_DNA"/>
</dbReference>
<organism evidence="1 2">
    <name type="scientific">Mycolicibacter sinensis (strain JDM601)</name>
    <name type="common">Mycobacterium sinense</name>
    <dbReference type="NCBI Taxonomy" id="875328"/>
    <lineage>
        <taxon>Bacteria</taxon>
        <taxon>Bacillati</taxon>
        <taxon>Actinomycetota</taxon>
        <taxon>Actinomycetes</taxon>
        <taxon>Mycobacteriales</taxon>
        <taxon>Mycobacteriaceae</taxon>
        <taxon>Mycolicibacter</taxon>
    </lineage>
</organism>
<dbReference type="Proteomes" id="UP000093985">
    <property type="component" value="Unassembled WGS sequence"/>
</dbReference>
<name>A0A1A2E2B4_MYCSD</name>
<reference evidence="2" key="1">
    <citation type="submission" date="2016-06" db="EMBL/GenBank/DDBJ databases">
        <authorList>
            <person name="Sutton G."/>
            <person name="Brinkac L."/>
            <person name="Sanka R."/>
            <person name="Adams M."/>
            <person name="Lau E."/>
            <person name="Mehaffy C."/>
            <person name="Tameris M."/>
            <person name="Hatherill M."/>
            <person name="Hanekom W."/>
            <person name="Mahomed H."/>
            <person name="Mcshane H."/>
        </authorList>
    </citation>
    <scope>NUCLEOTIDE SEQUENCE [LARGE SCALE GENOMIC DNA]</scope>
    <source>
        <strain evidence="2">852014-51077_SCH5608930-a</strain>
    </source>
</reference>
<gene>
    <name evidence="1" type="ORF">A5771_00130</name>
</gene>
<dbReference type="AlphaFoldDB" id="A0A1A2E2B4"/>
<evidence type="ECO:0000313" key="2">
    <source>
        <dbReference type="Proteomes" id="UP000093985"/>
    </source>
</evidence>
<accession>A0A1A2E2B4</accession>
<proteinExistence type="predicted"/>
<dbReference type="OrthoDB" id="7067492at2"/>
<evidence type="ECO:0000313" key="1">
    <source>
        <dbReference type="EMBL" id="OBG11112.1"/>
    </source>
</evidence>
<evidence type="ECO:0008006" key="3">
    <source>
        <dbReference type="Google" id="ProtNLM"/>
    </source>
</evidence>
<comment type="caution">
    <text evidence="1">The sequence shown here is derived from an EMBL/GenBank/DDBJ whole genome shotgun (WGS) entry which is preliminary data.</text>
</comment>